<evidence type="ECO:0000256" key="1">
    <source>
        <dbReference type="ARBA" id="ARBA00023125"/>
    </source>
</evidence>
<dbReference type="InterPro" id="IPR039420">
    <property type="entry name" value="WalR-like"/>
</dbReference>
<dbReference type="PANTHER" id="PTHR48111">
    <property type="entry name" value="REGULATOR OF RPOS"/>
    <property type="match status" value="1"/>
</dbReference>
<dbReference type="GO" id="GO:0000976">
    <property type="term" value="F:transcription cis-regulatory region binding"/>
    <property type="evidence" value="ECO:0007669"/>
    <property type="project" value="TreeGrafter"/>
</dbReference>
<evidence type="ECO:0000313" key="7">
    <source>
        <dbReference type="Proteomes" id="UP000223606"/>
    </source>
</evidence>
<dbReference type="Pfam" id="PF00486">
    <property type="entry name" value="Trans_reg_C"/>
    <property type="match status" value="1"/>
</dbReference>
<keyword evidence="2" id="KW-0597">Phosphoprotein</keyword>
<dbReference type="PROSITE" id="PS51755">
    <property type="entry name" value="OMPR_PHOB"/>
    <property type="match status" value="1"/>
</dbReference>
<dbReference type="PANTHER" id="PTHR48111:SF36">
    <property type="entry name" value="TRANSCRIPTIONAL REGULATORY PROTEIN CUTR"/>
    <property type="match status" value="1"/>
</dbReference>
<dbReference type="Gene3D" id="3.40.50.2300">
    <property type="match status" value="1"/>
</dbReference>
<dbReference type="KEGG" id="hdi:HDIA_2696"/>
<reference evidence="7" key="1">
    <citation type="submission" date="2017-09" db="EMBL/GenBank/DDBJ databases">
        <title>Genome sequence of Nannocystis excedens DSM 71.</title>
        <authorList>
            <person name="Blom J."/>
        </authorList>
    </citation>
    <scope>NUCLEOTIDE SEQUENCE [LARGE SCALE GENOMIC DNA]</scope>
    <source>
        <strain evidence="7">type strain: E19</strain>
    </source>
</reference>
<proteinExistence type="predicted"/>
<feature type="domain" description="Response regulatory" evidence="4">
    <location>
        <begin position="2"/>
        <end position="116"/>
    </location>
</feature>
<name>A0A2C9D7F8_9HYPH</name>
<dbReference type="GO" id="GO:0005829">
    <property type="term" value="C:cytosol"/>
    <property type="evidence" value="ECO:0007669"/>
    <property type="project" value="TreeGrafter"/>
</dbReference>
<evidence type="ECO:0000259" key="5">
    <source>
        <dbReference type="PROSITE" id="PS51755"/>
    </source>
</evidence>
<sequence>MRMLLVEDSPRLNELLTERIHDAGWRLDTVSTLAEAQEAALSDLHDLILVDLGLPDGDGLDLIKTLRRSGRTVPIIIVTARGSIEERIAGLDAGADDYLVKPFHHDEFLARCRAMLRRVPQALQPKLEVGQLIYDPALARVTASGAEVALAPRERAVIEILMRDAERVVPKRKLETALSEYGEELSTNALELAVSRLRRRLDGLETGVALETVRGVGYLLRATAS</sequence>
<dbReference type="GO" id="GO:0006355">
    <property type="term" value="P:regulation of DNA-templated transcription"/>
    <property type="evidence" value="ECO:0007669"/>
    <property type="project" value="InterPro"/>
</dbReference>
<accession>A0A2C9D7F8</accession>
<evidence type="ECO:0000256" key="2">
    <source>
        <dbReference type="PROSITE-ProRule" id="PRU00169"/>
    </source>
</evidence>
<dbReference type="PROSITE" id="PS50110">
    <property type="entry name" value="RESPONSE_REGULATORY"/>
    <property type="match status" value="1"/>
</dbReference>
<dbReference type="InterPro" id="IPR001789">
    <property type="entry name" value="Sig_transdc_resp-reg_receiver"/>
</dbReference>
<evidence type="ECO:0000256" key="3">
    <source>
        <dbReference type="PROSITE-ProRule" id="PRU01091"/>
    </source>
</evidence>
<dbReference type="SUPFAM" id="SSF52172">
    <property type="entry name" value="CheY-like"/>
    <property type="match status" value="1"/>
</dbReference>
<dbReference type="SMART" id="SM00448">
    <property type="entry name" value="REC"/>
    <property type="match status" value="1"/>
</dbReference>
<dbReference type="Pfam" id="PF00072">
    <property type="entry name" value="Response_reg"/>
    <property type="match status" value="1"/>
</dbReference>
<dbReference type="SMART" id="SM00862">
    <property type="entry name" value="Trans_reg_C"/>
    <property type="match status" value="1"/>
</dbReference>
<organism evidence="6 7">
    <name type="scientific">Hartmannibacter diazotrophicus</name>
    <dbReference type="NCBI Taxonomy" id="1482074"/>
    <lineage>
        <taxon>Bacteria</taxon>
        <taxon>Pseudomonadati</taxon>
        <taxon>Pseudomonadota</taxon>
        <taxon>Alphaproteobacteria</taxon>
        <taxon>Hyphomicrobiales</taxon>
        <taxon>Pleomorphomonadaceae</taxon>
        <taxon>Hartmannibacter</taxon>
    </lineage>
</organism>
<feature type="DNA-binding region" description="OmpR/PhoB-type" evidence="3">
    <location>
        <begin position="124"/>
        <end position="222"/>
    </location>
</feature>
<evidence type="ECO:0000259" key="4">
    <source>
        <dbReference type="PROSITE" id="PS50110"/>
    </source>
</evidence>
<keyword evidence="1 3" id="KW-0238">DNA-binding</keyword>
<dbReference type="CDD" id="cd00383">
    <property type="entry name" value="trans_reg_C"/>
    <property type="match status" value="1"/>
</dbReference>
<protein>
    <submittedName>
        <fullName evidence="6">Transcriptional regulatory protein CusR</fullName>
    </submittedName>
</protein>
<dbReference type="InterPro" id="IPR001867">
    <property type="entry name" value="OmpR/PhoB-type_DNA-bd"/>
</dbReference>
<dbReference type="InterPro" id="IPR011006">
    <property type="entry name" value="CheY-like_superfamily"/>
</dbReference>
<dbReference type="Proteomes" id="UP000223606">
    <property type="component" value="Chromosome 1"/>
</dbReference>
<feature type="domain" description="OmpR/PhoB-type" evidence="5">
    <location>
        <begin position="124"/>
        <end position="222"/>
    </location>
</feature>
<dbReference type="Gene3D" id="1.10.10.10">
    <property type="entry name" value="Winged helix-like DNA-binding domain superfamily/Winged helix DNA-binding domain"/>
    <property type="match status" value="1"/>
</dbReference>
<dbReference type="RefSeq" id="WP_099556644.1">
    <property type="nucleotide sequence ID" value="NZ_LT960614.1"/>
</dbReference>
<dbReference type="InterPro" id="IPR036388">
    <property type="entry name" value="WH-like_DNA-bd_sf"/>
</dbReference>
<dbReference type="EMBL" id="LT960614">
    <property type="protein sequence ID" value="SON56237.1"/>
    <property type="molecule type" value="Genomic_DNA"/>
</dbReference>
<dbReference type="GO" id="GO:0032993">
    <property type="term" value="C:protein-DNA complex"/>
    <property type="evidence" value="ECO:0007669"/>
    <property type="project" value="TreeGrafter"/>
</dbReference>
<dbReference type="OrthoDB" id="9802426at2"/>
<feature type="modified residue" description="4-aspartylphosphate" evidence="2">
    <location>
        <position position="51"/>
    </location>
</feature>
<dbReference type="Gene3D" id="6.10.250.690">
    <property type="match status" value="1"/>
</dbReference>
<evidence type="ECO:0000313" key="6">
    <source>
        <dbReference type="EMBL" id="SON56237.1"/>
    </source>
</evidence>
<gene>
    <name evidence="6" type="primary">cusR_3</name>
    <name evidence="6" type="ORF">HDIA_2696</name>
</gene>
<keyword evidence="7" id="KW-1185">Reference proteome</keyword>
<dbReference type="GO" id="GO:0000156">
    <property type="term" value="F:phosphorelay response regulator activity"/>
    <property type="evidence" value="ECO:0007669"/>
    <property type="project" value="TreeGrafter"/>
</dbReference>
<dbReference type="AlphaFoldDB" id="A0A2C9D7F8"/>